<dbReference type="InParanoid" id="A0A0C3DUS3"/>
<evidence type="ECO:0000256" key="2">
    <source>
        <dbReference type="ARBA" id="ARBA00006462"/>
    </source>
</evidence>
<dbReference type="OrthoDB" id="414175at2759"/>
<keyword evidence="8" id="KW-1185">Reference proteome</keyword>
<evidence type="ECO:0000256" key="1">
    <source>
        <dbReference type="ARBA" id="ARBA00004606"/>
    </source>
</evidence>
<evidence type="ECO:0000313" key="7">
    <source>
        <dbReference type="EMBL" id="KIN05853.1"/>
    </source>
</evidence>
<accession>A0A0C3DUS3</accession>
<keyword evidence="3" id="KW-0812">Transmembrane</keyword>
<evidence type="ECO:0000313" key="8">
    <source>
        <dbReference type="Proteomes" id="UP000054321"/>
    </source>
</evidence>
<keyword evidence="5" id="KW-1133">Transmembrane helix</keyword>
<dbReference type="HOGENOM" id="CLU_022549_1_0_1"/>
<evidence type="ECO:0000256" key="6">
    <source>
        <dbReference type="ARBA" id="ARBA00023136"/>
    </source>
</evidence>
<keyword evidence="7" id="KW-0808">Transferase</keyword>
<evidence type="ECO:0000256" key="5">
    <source>
        <dbReference type="ARBA" id="ARBA00022989"/>
    </source>
</evidence>
<gene>
    <name evidence="7" type="ORF">OIDMADRAFT_154408</name>
</gene>
<dbReference type="Proteomes" id="UP000054321">
    <property type="component" value="Unassembled WGS sequence"/>
</dbReference>
<dbReference type="EMBL" id="KN832871">
    <property type="protein sequence ID" value="KIN05853.1"/>
    <property type="molecule type" value="Genomic_DNA"/>
</dbReference>
<dbReference type="GO" id="GO:0016740">
    <property type="term" value="F:transferase activity"/>
    <property type="evidence" value="ECO:0007669"/>
    <property type="project" value="UniProtKB-KW"/>
</dbReference>
<dbReference type="Gene3D" id="3.90.550.50">
    <property type="match status" value="1"/>
</dbReference>
<proteinExistence type="inferred from homology"/>
<reference evidence="7 8" key="1">
    <citation type="submission" date="2014-04" db="EMBL/GenBank/DDBJ databases">
        <authorList>
            <consortium name="DOE Joint Genome Institute"/>
            <person name="Kuo A."/>
            <person name="Martino E."/>
            <person name="Perotto S."/>
            <person name="Kohler A."/>
            <person name="Nagy L.G."/>
            <person name="Floudas D."/>
            <person name="Copeland A."/>
            <person name="Barry K.W."/>
            <person name="Cichocki N."/>
            <person name="Veneault-Fourrey C."/>
            <person name="LaButti K."/>
            <person name="Lindquist E.A."/>
            <person name="Lipzen A."/>
            <person name="Lundell T."/>
            <person name="Morin E."/>
            <person name="Murat C."/>
            <person name="Sun H."/>
            <person name="Tunlid A."/>
            <person name="Henrissat B."/>
            <person name="Grigoriev I.V."/>
            <person name="Hibbett D.S."/>
            <person name="Martin F."/>
            <person name="Nordberg H.P."/>
            <person name="Cantor M.N."/>
            <person name="Hua S.X."/>
        </authorList>
    </citation>
    <scope>NUCLEOTIDE SEQUENCE [LARGE SCALE GENOMIC DNA]</scope>
    <source>
        <strain evidence="7 8">Zn</strain>
    </source>
</reference>
<protein>
    <submittedName>
        <fullName evidence="7">Glycosyltransferase family 31 protein</fullName>
    </submittedName>
</protein>
<keyword evidence="6" id="KW-0472">Membrane</keyword>
<dbReference type="GO" id="GO:0016020">
    <property type="term" value="C:membrane"/>
    <property type="evidence" value="ECO:0007669"/>
    <property type="project" value="UniProtKB-SubCell"/>
</dbReference>
<organism evidence="7 8">
    <name type="scientific">Oidiodendron maius (strain Zn)</name>
    <dbReference type="NCBI Taxonomy" id="913774"/>
    <lineage>
        <taxon>Eukaryota</taxon>
        <taxon>Fungi</taxon>
        <taxon>Dikarya</taxon>
        <taxon>Ascomycota</taxon>
        <taxon>Pezizomycotina</taxon>
        <taxon>Leotiomycetes</taxon>
        <taxon>Leotiomycetes incertae sedis</taxon>
        <taxon>Myxotrichaceae</taxon>
        <taxon>Oidiodendron</taxon>
    </lineage>
</organism>
<dbReference type="PANTHER" id="PTHR23033:SF40">
    <property type="entry name" value="APPLE DOMAIN-CONTAINING PROTEIN"/>
    <property type="match status" value="1"/>
</dbReference>
<dbReference type="STRING" id="913774.A0A0C3DUS3"/>
<evidence type="ECO:0000256" key="4">
    <source>
        <dbReference type="ARBA" id="ARBA00022968"/>
    </source>
</evidence>
<sequence>MLAARPRGRLATFALRLGFVLLVIFALFHLRANLPQQARLHQWKWNPESENPRPESESNDVCAPFTGLEKVVITVKTGATEASQRIPIQLRTTLRCAPHVYIFSDMAQKIGDIEIFDALDETADEIKEGNTDFDIYRKQQELKDPEKIVSQLKTMKSPPGSNDLAAWTLDKYKNMHIIEKTWALQPDMDWYLHIDADTYVIWPSLIEWFKRLDNKKDLFLGSMSFVNDNPFAHGGSGILLSGEAMRTFAADHNGTAARWDPEVHNNCCGDFVLAMALKEYNIGPVMNSWPTINGESQNTIPFGDEHWCQPVVTMHHVSVDEMEEMAKFEDRRADKSKPLTYEELFKGVQANKFPENLKHWDNMADGETIQDVKSSEECTDLCAKNEKCLQSKFDGWECKLGTNVFLMGVQKPPDEGKTYESHWNTTRIARWVKNHKPCGILEFPYQH</sequence>
<keyword evidence="4" id="KW-0735">Signal-anchor</keyword>
<name>A0A0C3DUS3_OIDMZ</name>
<reference evidence="8" key="2">
    <citation type="submission" date="2015-01" db="EMBL/GenBank/DDBJ databases">
        <title>Evolutionary Origins and Diversification of the Mycorrhizal Mutualists.</title>
        <authorList>
            <consortium name="DOE Joint Genome Institute"/>
            <consortium name="Mycorrhizal Genomics Consortium"/>
            <person name="Kohler A."/>
            <person name="Kuo A."/>
            <person name="Nagy L.G."/>
            <person name="Floudas D."/>
            <person name="Copeland A."/>
            <person name="Barry K.W."/>
            <person name="Cichocki N."/>
            <person name="Veneault-Fourrey C."/>
            <person name="LaButti K."/>
            <person name="Lindquist E.A."/>
            <person name="Lipzen A."/>
            <person name="Lundell T."/>
            <person name="Morin E."/>
            <person name="Murat C."/>
            <person name="Riley R."/>
            <person name="Ohm R."/>
            <person name="Sun H."/>
            <person name="Tunlid A."/>
            <person name="Henrissat B."/>
            <person name="Grigoriev I.V."/>
            <person name="Hibbett D.S."/>
            <person name="Martin F."/>
        </authorList>
    </citation>
    <scope>NUCLEOTIDE SEQUENCE [LARGE SCALE GENOMIC DNA]</scope>
    <source>
        <strain evidence="8">Zn</strain>
    </source>
</reference>
<comment type="similarity">
    <text evidence="2">Belongs to the glycosyltransferase 31 family. Beta3-Gal-T subfamily.</text>
</comment>
<evidence type="ECO:0000256" key="3">
    <source>
        <dbReference type="ARBA" id="ARBA00022692"/>
    </source>
</evidence>
<dbReference type="InterPro" id="IPR026050">
    <property type="entry name" value="C1GALT1/C1GALT1_chp1"/>
</dbReference>
<comment type="subcellular location">
    <subcellularLocation>
        <location evidence="1">Membrane</location>
        <topology evidence="1">Single-pass type II membrane protein</topology>
    </subcellularLocation>
</comment>
<dbReference type="AlphaFoldDB" id="A0A0C3DUS3"/>
<dbReference type="PANTHER" id="PTHR23033">
    <property type="entry name" value="BETA1,3-GALACTOSYLTRANSFERASE"/>
    <property type="match status" value="1"/>
</dbReference>